<reference evidence="9" key="3">
    <citation type="submission" date="2025-09" db="UniProtKB">
        <authorList>
            <consortium name="Ensembl"/>
        </authorList>
    </citation>
    <scope>IDENTIFICATION</scope>
</reference>
<dbReference type="GO" id="GO:0036038">
    <property type="term" value="C:MKS complex"/>
    <property type="evidence" value="ECO:0007669"/>
    <property type="project" value="TreeGrafter"/>
</dbReference>
<organism evidence="9 10">
    <name type="scientific">Anabas testudineus</name>
    <name type="common">Climbing perch</name>
    <name type="synonym">Anthias testudineus</name>
    <dbReference type="NCBI Taxonomy" id="64144"/>
    <lineage>
        <taxon>Eukaryota</taxon>
        <taxon>Metazoa</taxon>
        <taxon>Chordata</taxon>
        <taxon>Craniata</taxon>
        <taxon>Vertebrata</taxon>
        <taxon>Euteleostomi</taxon>
        <taxon>Actinopterygii</taxon>
        <taxon>Neopterygii</taxon>
        <taxon>Teleostei</taxon>
        <taxon>Neoteleostei</taxon>
        <taxon>Acanthomorphata</taxon>
        <taxon>Anabantaria</taxon>
        <taxon>Anabantiformes</taxon>
        <taxon>Anabantoidei</taxon>
        <taxon>Anabantidae</taxon>
        <taxon>Anabas</taxon>
    </lineage>
</organism>
<evidence type="ECO:0000256" key="6">
    <source>
        <dbReference type="SAM" id="SignalP"/>
    </source>
</evidence>
<comment type="similarity">
    <text evidence="1">Belongs to the tectonic family.</text>
</comment>
<dbReference type="PANTHER" id="PTHR14611">
    <property type="entry name" value="TECTONIC FAMILY MEMBER"/>
    <property type="match status" value="1"/>
</dbReference>
<dbReference type="GeneID" id="113160801"/>
<feature type="domain" description="Tectonic-1-3" evidence="7">
    <location>
        <begin position="394"/>
        <end position="551"/>
    </location>
</feature>
<evidence type="ECO:0000256" key="2">
    <source>
        <dbReference type="ARBA" id="ARBA00011495"/>
    </source>
</evidence>
<evidence type="ECO:0000259" key="7">
    <source>
        <dbReference type="Pfam" id="PF07773"/>
    </source>
</evidence>
<dbReference type="GO" id="GO:1904491">
    <property type="term" value="P:protein localization to ciliary transition zone"/>
    <property type="evidence" value="ECO:0007669"/>
    <property type="project" value="TreeGrafter"/>
</dbReference>
<dbReference type="InParanoid" id="A0A3Q1K0R9"/>
<name>A0A3Q1K0R9_ANATE</name>
<accession>A0A3Q1K0R9</accession>
<evidence type="ECO:0000259" key="8">
    <source>
        <dbReference type="Pfam" id="PF25752"/>
    </source>
</evidence>
<evidence type="ECO:0000313" key="9">
    <source>
        <dbReference type="Ensembl" id="ENSATEP00000022876.3"/>
    </source>
</evidence>
<reference evidence="9" key="2">
    <citation type="submission" date="2025-08" db="UniProtKB">
        <authorList>
            <consortium name="Ensembl"/>
        </authorList>
    </citation>
    <scope>IDENTIFICATION</scope>
</reference>
<feature type="domain" description="Tectonic-1-3 N-terminal" evidence="8">
    <location>
        <begin position="84"/>
        <end position="184"/>
    </location>
</feature>
<proteinExistence type="inferred from homology"/>
<keyword evidence="10" id="KW-1185">Reference proteome</keyword>
<dbReference type="PANTHER" id="PTHR14611:SF1">
    <property type="entry name" value="TECTONIC-1"/>
    <property type="match status" value="1"/>
</dbReference>
<comment type="subunit">
    <text evidence="2">Part of the tectonic-like complex (also named B9 complex).</text>
</comment>
<evidence type="ECO:0000256" key="4">
    <source>
        <dbReference type="ARBA" id="ARBA00022794"/>
    </source>
</evidence>
<dbReference type="STRING" id="64144.ENSATEP00000022876"/>
<feature type="chain" id="PRO_5043680415" description="Tectonic domain-containing protein" evidence="6">
    <location>
        <begin position="23"/>
        <end position="600"/>
    </location>
</feature>
<dbReference type="Proteomes" id="UP000265040">
    <property type="component" value="Chromosome 10"/>
</dbReference>
<dbReference type="InterPro" id="IPR040354">
    <property type="entry name" value="TCTN1-3"/>
</dbReference>
<dbReference type="RefSeq" id="XP_026214014.1">
    <property type="nucleotide sequence ID" value="XM_026358229.1"/>
</dbReference>
<dbReference type="Pfam" id="PF25752">
    <property type="entry name" value="DUF1619_N"/>
    <property type="match status" value="1"/>
</dbReference>
<dbReference type="CTD" id="79600"/>
<dbReference type="InterPro" id="IPR011677">
    <property type="entry name" value="TCTN1-3_dom"/>
</dbReference>
<dbReference type="Ensembl" id="ENSATET00000023249.3">
    <property type="protein sequence ID" value="ENSATEP00000022876.3"/>
    <property type="gene ID" value="ENSATEG00000015872.3"/>
</dbReference>
<evidence type="ECO:0000256" key="3">
    <source>
        <dbReference type="ARBA" id="ARBA00022729"/>
    </source>
</evidence>
<feature type="domain" description="Tectonic-1-3" evidence="7">
    <location>
        <begin position="213"/>
        <end position="382"/>
    </location>
</feature>
<dbReference type="GO" id="GO:0060271">
    <property type="term" value="P:cilium assembly"/>
    <property type="evidence" value="ECO:0007669"/>
    <property type="project" value="TreeGrafter"/>
</dbReference>
<dbReference type="AlphaFoldDB" id="A0A3Q1K0R9"/>
<feature type="signal peptide" evidence="6">
    <location>
        <begin position="1"/>
        <end position="22"/>
    </location>
</feature>
<reference evidence="9" key="1">
    <citation type="submission" date="2021-04" db="EMBL/GenBank/DDBJ databases">
        <authorList>
            <consortium name="Wellcome Sanger Institute Data Sharing"/>
        </authorList>
    </citation>
    <scope>NUCLEOTIDE SEQUENCE [LARGE SCALE GENOMIC DNA]</scope>
</reference>
<sequence>MASSGAALWLFCLFLSFTAVATEENITSHVFNTTASGDHNVTYDVTNSYSTQPTGFESITTTPSHTNTEPLPVSGRLLTPVTGVDRLCPCDELRGVCDINCCCDTECRDQVALFTDCSVRTVSGNKQFCRRDVVSYTLGRTAAGYSELQSSVQKETNYDIFCIQSQNRVDGFSHPSPALPTDSNFDSLFKQFTSFLFGSKENSQSTADLQAMSGYQYGDVMVTAGESGQRGLFWLPTAGVTADCVDTSPAAFLKDQSSQCSRRVVLDQDCSTLPAFNMDTYTNIKFFAGKNKDTAVVPVVVASVILQSVDGTQAELNISGGENLRPALLDPDLCANVVLKVVYVMKYNPAGEIINVTLSLVLGFVSGATLPLKQEFHITFVQRNSEEEAIHYSGNPGYVVGLPLVSGTRTADGIVRSIDLRDTLSLLTNAEDQDCLRAPHQRSPVLFGLDSVSGCTLRLEDAANCSLVSQVLLDVLRGPNYPQYVASFGNSPLENPLDWVQIQNVSLEAAQSCSIPLSHHLEIEWTKYGSLVNPQPQIVSVKEVIQTNTTSLGLLSGGSSFLSIRSSVAFKPVSAAALPGFRATPTINAKLPFDFFFPFV</sequence>
<keyword evidence="4" id="KW-0970">Cilium biogenesis/degradation</keyword>
<dbReference type="Pfam" id="PF07773">
    <property type="entry name" value="TCTN_DUF1619"/>
    <property type="match status" value="2"/>
</dbReference>
<protein>
    <recommendedName>
        <fullName evidence="11">Tectonic domain-containing protein</fullName>
    </recommendedName>
</protein>
<keyword evidence="5" id="KW-0325">Glycoprotein</keyword>
<evidence type="ECO:0008006" key="11">
    <source>
        <dbReference type="Google" id="ProtNLM"/>
    </source>
</evidence>
<evidence type="ECO:0000256" key="1">
    <source>
        <dbReference type="ARBA" id="ARBA00007633"/>
    </source>
</evidence>
<evidence type="ECO:0000256" key="5">
    <source>
        <dbReference type="ARBA" id="ARBA00023180"/>
    </source>
</evidence>
<evidence type="ECO:0000313" key="10">
    <source>
        <dbReference type="Proteomes" id="UP000265040"/>
    </source>
</evidence>
<keyword evidence="3 6" id="KW-0732">Signal</keyword>
<dbReference type="GeneTree" id="ENSGT00570000079101"/>
<dbReference type="InterPro" id="IPR057724">
    <property type="entry name" value="TCTN1-3_N"/>
</dbReference>